<dbReference type="InterPro" id="IPR050887">
    <property type="entry name" value="Beta-mannosidase_GH2"/>
</dbReference>
<dbReference type="Pfam" id="PF17786">
    <property type="entry name" value="Mannosidase_ig"/>
    <property type="match status" value="1"/>
</dbReference>
<accession>A0A7W6JD77</accession>
<dbReference type="Gene3D" id="2.60.40.10">
    <property type="entry name" value="Immunoglobulins"/>
    <property type="match status" value="2"/>
</dbReference>
<protein>
    <recommendedName>
        <fullName evidence="11">Beta-mannosidase B</fullName>
        <ecNumber evidence="5">3.2.1.25</ecNumber>
    </recommendedName>
    <alternativeName>
        <fullName evidence="12">Mannanase B</fullName>
    </alternativeName>
</protein>
<name>A0A7W6JD77_9CAUL</name>
<keyword evidence="7 17" id="KW-0378">Hydrolase</keyword>
<dbReference type="EMBL" id="JACIDM010000001">
    <property type="protein sequence ID" value="MBB4081991.1"/>
    <property type="molecule type" value="Genomic_DNA"/>
</dbReference>
<evidence type="ECO:0000256" key="12">
    <source>
        <dbReference type="ARBA" id="ARBA00041614"/>
    </source>
</evidence>
<comment type="catalytic activity">
    <reaction evidence="1">
        <text>Hydrolysis of terminal, non-reducing beta-D-mannose residues in beta-D-mannosides.</text>
        <dbReference type="EC" id="3.2.1.25"/>
    </reaction>
</comment>
<dbReference type="Pfam" id="PF17753">
    <property type="entry name" value="Ig_mannosidase"/>
    <property type="match status" value="1"/>
</dbReference>
<evidence type="ECO:0000256" key="2">
    <source>
        <dbReference type="ARBA" id="ARBA00004613"/>
    </source>
</evidence>
<proteinExistence type="inferred from homology"/>
<evidence type="ECO:0000256" key="4">
    <source>
        <dbReference type="ARBA" id="ARBA00011738"/>
    </source>
</evidence>
<evidence type="ECO:0000259" key="16">
    <source>
        <dbReference type="Pfam" id="PF22666"/>
    </source>
</evidence>
<dbReference type="InterPro" id="IPR006102">
    <property type="entry name" value="Ig-like_GH2"/>
</dbReference>
<dbReference type="Proteomes" id="UP000529946">
    <property type="component" value="Unassembled WGS sequence"/>
</dbReference>
<dbReference type="Gene3D" id="2.60.120.260">
    <property type="entry name" value="Galactose-binding domain-like"/>
    <property type="match status" value="1"/>
</dbReference>
<organism evidence="17 18">
    <name type="scientific">Brevundimonas lenta</name>
    <dbReference type="NCBI Taxonomy" id="424796"/>
    <lineage>
        <taxon>Bacteria</taxon>
        <taxon>Pseudomonadati</taxon>
        <taxon>Pseudomonadota</taxon>
        <taxon>Alphaproteobacteria</taxon>
        <taxon>Caulobacterales</taxon>
        <taxon>Caulobacteraceae</taxon>
        <taxon>Brevundimonas</taxon>
    </lineage>
</organism>
<comment type="pathway">
    <text evidence="3">Glycan metabolism; N-glycan degradation.</text>
</comment>
<evidence type="ECO:0000259" key="15">
    <source>
        <dbReference type="Pfam" id="PF17786"/>
    </source>
</evidence>
<keyword evidence="6" id="KW-0964">Secreted</keyword>
<evidence type="ECO:0000256" key="1">
    <source>
        <dbReference type="ARBA" id="ARBA00000829"/>
    </source>
</evidence>
<dbReference type="FunFam" id="3.20.20.80:FF:000050">
    <property type="entry name" value="Beta-mannosidase B"/>
    <property type="match status" value="1"/>
</dbReference>
<evidence type="ECO:0000259" key="13">
    <source>
        <dbReference type="Pfam" id="PF00703"/>
    </source>
</evidence>
<dbReference type="PANTHER" id="PTHR43730:SF1">
    <property type="entry name" value="BETA-MANNOSIDASE"/>
    <property type="match status" value="1"/>
</dbReference>
<feature type="domain" description="Beta-mannosidase Ig-fold" evidence="14">
    <location>
        <begin position="761"/>
        <end position="818"/>
    </location>
</feature>
<feature type="domain" description="Mannosidase Ig/CBM-like" evidence="15">
    <location>
        <begin position="666"/>
        <end position="706"/>
    </location>
</feature>
<keyword evidence="18" id="KW-1185">Reference proteome</keyword>
<evidence type="ECO:0000256" key="10">
    <source>
        <dbReference type="ARBA" id="ARBA00038429"/>
    </source>
</evidence>
<gene>
    <name evidence="17" type="ORF">GGR12_000830</name>
</gene>
<evidence type="ECO:0000256" key="3">
    <source>
        <dbReference type="ARBA" id="ARBA00004740"/>
    </source>
</evidence>
<comment type="similarity">
    <text evidence="10">Belongs to the glycosyl hydrolase 2 family. Beta-mannosidase B subfamily.</text>
</comment>
<dbReference type="InterPro" id="IPR013783">
    <property type="entry name" value="Ig-like_fold"/>
</dbReference>
<dbReference type="GO" id="GO:0005576">
    <property type="term" value="C:extracellular region"/>
    <property type="evidence" value="ECO:0007669"/>
    <property type="project" value="UniProtKB-SubCell"/>
</dbReference>
<keyword evidence="9 17" id="KW-0326">Glycosidase</keyword>
<dbReference type="Pfam" id="PF00703">
    <property type="entry name" value="Glyco_hydro_2"/>
    <property type="match status" value="1"/>
</dbReference>
<dbReference type="InterPro" id="IPR054593">
    <property type="entry name" value="Beta-mannosidase-like_N2"/>
</dbReference>
<dbReference type="SUPFAM" id="SSF51445">
    <property type="entry name" value="(Trans)glycosidases"/>
    <property type="match status" value="1"/>
</dbReference>
<evidence type="ECO:0000256" key="6">
    <source>
        <dbReference type="ARBA" id="ARBA00022525"/>
    </source>
</evidence>
<dbReference type="GO" id="GO:0005975">
    <property type="term" value="P:carbohydrate metabolic process"/>
    <property type="evidence" value="ECO:0007669"/>
    <property type="project" value="InterPro"/>
</dbReference>
<dbReference type="InterPro" id="IPR041447">
    <property type="entry name" value="Mannosidase_ig"/>
</dbReference>
<reference evidence="17 18" key="1">
    <citation type="submission" date="2020-08" db="EMBL/GenBank/DDBJ databases">
        <title>Genomic Encyclopedia of Type Strains, Phase IV (KMG-IV): sequencing the most valuable type-strain genomes for metagenomic binning, comparative biology and taxonomic classification.</title>
        <authorList>
            <person name="Goeker M."/>
        </authorList>
    </citation>
    <scope>NUCLEOTIDE SEQUENCE [LARGE SCALE GENOMIC DNA]</scope>
    <source>
        <strain evidence="17 18">DSM 23960</strain>
    </source>
</reference>
<dbReference type="InterPro" id="IPR008979">
    <property type="entry name" value="Galactose-bd-like_sf"/>
</dbReference>
<evidence type="ECO:0000313" key="17">
    <source>
        <dbReference type="EMBL" id="MBB4081991.1"/>
    </source>
</evidence>
<evidence type="ECO:0000256" key="9">
    <source>
        <dbReference type="ARBA" id="ARBA00023295"/>
    </source>
</evidence>
<dbReference type="AlphaFoldDB" id="A0A7W6JD77"/>
<dbReference type="GO" id="GO:0004567">
    <property type="term" value="F:beta-mannosidase activity"/>
    <property type="evidence" value="ECO:0007669"/>
    <property type="project" value="UniProtKB-EC"/>
</dbReference>
<evidence type="ECO:0000256" key="8">
    <source>
        <dbReference type="ARBA" id="ARBA00023180"/>
    </source>
</evidence>
<dbReference type="RefSeq" id="WP_183203124.1">
    <property type="nucleotide sequence ID" value="NZ_BAAAER010000004.1"/>
</dbReference>
<evidence type="ECO:0000313" key="18">
    <source>
        <dbReference type="Proteomes" id="UP000529946"/>
    </source>
</evidence>
<evidence type="ECO:0000256" key="7">
    <source>
        <dbReference type="ARBA" id="ARBA00022801"/>
    </source>
</evidence>
<dbReference type="SUPFAM" id="SSF49303">
    <property type="entry name" value="beta-Galactosidase/glucuronidase domain"/>
    <property type="match status" value="2"/>
</dbReference>
<dbReference type="PANTHER" id="PTHR43730">
    <property type="entry name" value="BETA-MANNOSIDASE"/>
    <property type="match status" value="1"/>
</dbReference>
<comment type="subunit">
    <text evidence="4">Homodimer.</text>
</comment>
<feature type="domain" description="Glycoside hydrolase family 2 immunoglobulin-like beta-sandwich" evidence="13">
    <location>
        <begin position="203"/>
        <end position="297"/>
    </location>
</feature>
<dbReference type="InterPro" id="IPR036156">
    <property type="entry name" value="Beta-gal/glucu_dom_sf"/>
</dbReference>
<feature type="domain" description="Beta-mannosidase-like galactose-binding" evidence="16">
    <location>
        <begin position="22"/>
        <end position="184"/>
    </location>
</feature>
<dbReference type="EC" id="3.2.1.25" evidence="5"/>
<keyword evidence="8" id="KW-0325">Glycoprotein</keyword>
<evidence type="ECO:0000259" key="14">
    <source>
        <dbReference type="Pfam" id="PF17753"/>
    </source>
</evidence>
<evidence type="ECO:0000256" key="11">
    <source>
        <dbReference type="ARBA" id="ARBA00041069"/>
    </source>
</evidence>
<dbReference type="Pfam" id="PF22666">
    <property type="entry name" value="Glyco_hydro_2_N2"/>
    <property type="match status" value="1"/>
</dbReference>
<evidence type="ECO:0000256" key="5">
    <source>
        <dbReference type="ARBA" id="ARBA00012754"/>
    </source>
</evidence>
<comment type="subcellular location">
    <subcellularLocation>
        <location evidence="2">Secreted</location>
    </subcellularLocation>
</comment>
<dbReference type="SUPFAM" id="SSF49785">
    <property type="entry name" value="Galactose-binding domain-like"/>
    <property type="match status" value="1"/>
</dbReference>
<dbReference type="Gene3D" id="3.20.20.80">
    <property type="entry name" value="Glycosidases"/>
    <property type="match status" value="1"/>
</dbReference>
<dbReference type="GO" id="GO:0006516">
    <property type="term" value="P:glycoprotein catabolic process"/>
    <property type="evidence" value="ECO:0007669"/>
    <property type="project" value="TreeGrafter"/>
</dbReference>
<dbReference type="InterPro" id="IPR041625">
    <property type="entry name" value="Beta-mannosidase_Ig"/>
</dbReference>
<sequence length="836" mass="93535">MIELDRWELRDFAPGEGSAHDEGEAWLPVSAPGDTYVALIAAGRLQHPFDGRGEDEAAWVRDREWWWRTTFEAPAHAATETVELVFEGLDTFATIYLDGELIGRTDNMFRRYAFDVRDRLKPGARHALAVRFDPPARAVEARPLPVWSAFTDRVSRSQRNLMRKAQFGWGWDWGPDLPTVGVWQPVRLNVRPRARIAGAHYINLVVSAEHAGGQIEVELENPAADASIEITLTDPHGAVVFRREAPAADRILTPVDIHDPQLWWTADLGDQPLYALAVRLIANGRTVDETRRAIGLRTVHLDQSPDPDEPGATFFRFVLNGVPIFAKGACWVPSTSFVAEPDAEAYERLLDQAVRANMNMIRVWGGGIYEPDLFYDLCDRRGLLVWQDFMFACAHYPEDDAFAASVGAEIEDQVRRLRHHPSLALWCGNNESQAMHRINNDKSGEDGLLSGTRLYDELMPAWLKRLDPETPYWPGSPWGGPNPNSMRAGDVHDWTVWHGVPPIPDAEMIEPFQSSPEGVAYTRYAEDTARFVSEFGIQAAPALATLKRWMDPADLTLDSPGFLARIKDEARKADALMTPVTGLPTTLEQYVDFTQWTQAEGLKFGIEHFRRRRPHCSGALLWQFNDCWPCVSWSLVDYDGVEKASFHAVRRAFAPVLASFRAAHDGTVELWITNDTLEPVEGEAVVTLEDFDGRIIQRWTAMFSAAGGGHALPWREPLSGSADQVLRVRSPDHAFETARHLFRPIADLALRPDARPRVAITQPSETELRIDLAAGTWLAFVHIISDRPDLRFSDNYFDLAAGEERTVVVTAATPLSAADIAVRCWNETLAEGPPAG</sequence>
<dbReference type="InterPro" id="IPR017853">
    <property type="entry name" value="GH"/>
</dbReference>
<comment type="caution">
    <text evidence="17">The sequence shown here is derived from an EMBL/GenBank/DDBJ whole genome shotgun (WGS) entry which is preliminary data.</text>
</comment>